<feature type="region of interest" description="Disordered" evidence="4">
    <location>
        <begin position="709"/>
        <end position="737"/>
    </location>
</feature>
<evidence type="ECO:0000256" key="4">
    <source>
        <dbReference type="SAM" id="MobiDB-lite"/>
    </source>
</evidence>
<dbReference type="InterPro" id="IPR017847">
    <property type="entry name" value="T6SS_RhsGE_Vgr_subset"/>
</dbReference>
<gene>
    <name evidence="7" type="primary">tssI</name>
    <name evidence="7" type="ORF">JY572_24915</name>
</gene>
<sequence>MGDEQRLVATFFFSGHDGGLSVHAVRGREEASRPYRFEVDFSGQGVDVDAAPGVRASLLLESPRGGGRYVGGVVEEVSLAAMGQAGEDAFGRYRAVLVPEPYLVLSLRRGFRIFQQKTVPDIVKKVCEDAGLDAAAFDWGGVAGRYLQRDYCVQYDESEWDFICRLLEDEGIFFAFSHSADGVLMRFEDDSTRVDLLSPDVLGFSFFPQEDAPFARVWDFRLRTRLRPSKATVNDYDLLRPSTSLLSSAEASEALSREWYEFPGGFRATAEGKRRAAVRLDELRGTRVTALGRTDALFVAPGRRFLLQGHPASDGEYFLTAVGFQLRLEEETASGRPLVDEGPWRYDVELEAIPSTQMFRPARLTPRPRVMGLQTARVTGPAGEEIYCDAHGRVKLQFAWDREGELDERTSSWVRVSQAHTTGSVMIPRIGWEVLVEFEEGDPDRPVCLGKVWNTTFLPPVELPAGKTVTGHSSLSSPGGSGANEVLFDDTAGQETVTINGKHDILVKAANNKLYSVGHDASHLVNGKRAASVGGNEKISIEANLNVNVGGDQSTKVGAMRDVKVTGSLTEEVAGAMDLQVGGMELVQVGNPVAAVLELIVNAAVGKVVGAAAKAASRAEATLLGPILPMIQQAREAVGPAAQFAGPAAALLGGGDPQIAAFAQAAGKLSDAAGAAESGQIAAGMAESMVSDKLSGALIDAVKEASGGGGGAGGGGGGGGGGGDAAPEAAGSATSGGSGTWATVVGGSVKETVGGLAAINSLSGVSFAVGGESKELVGAARVELIKGSKSETTGAVKMETVGVYMVDAKESYVTDAKAAIAVNIAGGQSQKISGSHSMSADGPVVVNASKLSLKGKGTITLICGPSKVIVKSNGILVEGAAEVTIEGSKIELDENALGT</sequence>
<protein>
    <submittedName>
        <fullName evidence="7">Type VI secretion system tip protein VgrG</fullName>
    </submittedName>
</protein>
<keyword evidence="8" id="KW-1185">Reference proteome</keyword>
<comment type="subcellular location">
    <subcellularLocation>
        <location evidence="1">Secreted</location>
    </subcellularLocation>
</comment>
<dbReference type="Gene3D" id="3.55.50.10">
    <property type="entry name" value="Baseplate protein-like domains"/>
    <property type="match status" value="1"/>
</dbReference>
<evidence type="ECO:0000259" key="5">
    <source>
        <dbReference type="Pfam" id="PF04717"/>
    </source>
</evidence>
<dbReference type="SUPFAM" id="SSF69255">
    <property type="entry name" value="gp5 N-terminal domain-like"/>
    <property type="match status" value="1"/>
</dbReference>
<dbReference type="Pfam" id="PF05954">
    <property type="entry name" value="Phage_GPD"/>
    <property type="match status" value="1"/>
</dbReference>
<evidence type="ECO:0000256" key="1">
    <source>
        <dbReference type="ARBA" id="ARBA00004613"/>
    </source>
</evidence>
<dbReference type="EMBL" id="CP071091">
    <property type="protein sequence ID" value="QSQ11629.1"/>
    <property type="molecule type" value="Genomic_DNA"/>
</dbReference>
<dbReference type="NCBIfam" id="TIGR01646">
    <property type="entry name" value="vgr_GE"/>
    <property type="match status" value="1"/>
</dbReference>
<evidence type="ECO:0000313" key="7">
    <source>
        <dbReference type="EMBL" id="QSQ11629.1"/>
    </source>
</evidence>
<feature type="compositionally biased region" description="Gly residues" evidence="4">
    <location>
        <begin position="709"/>
        <end position="724"/>
    </location>
</feature>
<dbReference type="Gene3D" id="2.30.110.50">
    <property type="match status" value="1"/>
</dbReference>
<dbReference type="Gene3D" id="2.40.50.230">
    <property type="entry name" value="Gp5 N-terminal domain"/>
    <property type="match status" value="1"/>
</dbReference>
<dbReference type="InterPro" id="IPR054030">
    <property type="entry name" value="Gp5_Vgr_C"/>
</dbReference>
<dbReference type="InterPro" id="IPR037026">
    <property type="entry name" value="Vgr_OB-fold_dom_sf"/>
</dbReference>
<feature type="domain" description="Gp5/Type VI secretion system Vgr C-terminal trimerisation" evidence="6">
    <location>
        <begin position="471"/>
        <end position="581"/>
    </location>
</feature>
<evidence type="ECO:0000256" key="3">
    <source>
        <dbReference type="ARBA" id="ARBA00022525"/>
    </source>
</evidence>
<dbReference type="Gene3D" id="4.10.220.110">
    <property type="match status" value="1"/>
</dbReference>
<dbReference type="InterPro" id="IPR006531">
    <property type="entry name" value="Gp5/Vgr_OB"/>
</dbReference>
<evidence type="ECO:0000256" key="2">
    <source>
        <dbReference type="ARBA" id="ARBA00005558"/>
    </source>
</evidence>
<reference evidence="7 8" key="1">
    <citation type="submission" date="2021-02" db="EMBL/GenBank/DDBJ databases">
        <title>De Novo genome assembly of isolated myxobacteria.</title>
        <authorList>
            <person name="Stevens D.C."/>
        </authorList>
    </citation>
    <scope>NUCLEOTIDE SEQUENCE [LARGE SCALE GENOMIC DNA]</scope>
    <source>
        <strain evidence="7 8">SCHIC003</strain>
    </source>
</reference>
<dbReference type="Pfam" id="PF22178">
    <property type="entry name" value="Gp5_trimer_C"/>
    <property type="match status" value="1"/>
</dbReference>
<evidence type="ECO:0000259" key="6">
    <source>
        <dbReference type="Pfam" id="PF22178"/>
    </source>
</evidence>
<dbReference type="PANTHER" id="PTHR32305">
    <property type="match status" value="1"/>
</dbReference>
<dbReference type="InterPro" id="IPR050708">
    <property type="entry name" value="T6SS_VgrG/RHS"/>
</dbReference>
<organism evidence="7 8">
    <name type="scientific">Myxococcus landrumensis</name>
    <dbReference type="NCBI Taxonomy" id="2813577"/>
    <lineage>
        <taxon>Bacteria</taxon>
        <taxon>Pseudomonadati</taxon>
        <taxon>Myxococcota</taxon>
        <taxon>Myxococcia</taxon>
        <taxon>Myxococcales</taxon>
        <taxon>Cystobacterineae</taxon>
        <taxon>Myxococcaceae</taxon>
        <taxon>Myxococcus</taxon>
    </lineage>
</organism>
<keyword evidence="3" id="KW-0964">Secreted</keyword>
<dbReference type="Pfam" id="PF04717">
    <property type="entry name" value="Phage_base_V"/>
    <property type="match status" value="1"/>
</dbReference>
<dbReference type="PANTHER" id="PTHR32305:SF15">
    <property type="entry name" value="PROTEIN RHSA-RELATED"/>
    <property type="match status" value="1"/>
</dbReference>
<dbReference type="SUPFAM" id="SSF69349">
    <property type="entry name" value="Phage fibre proteins"/>
    <property type="match status" value="2"/>
</dbReference>
<accession>A0ABX7N1Z1</accession>
<dbReference type="InterPro" id="IPR006533">
    <property type="entry name" value="T6SS_Vgr_RhsGE"/>
</dbReference>
<feature type="domain" description="Gp5/Type VI secretion system Vgr protein OB-fold" evidence="5">
    <location>
        <begin position="390"/>
        <end position="453"/>
    </location>
</feature>
<comment type="similarity">
    <text evidence="2">Belongs to the VgrG protein family.</text>
</comment>
<dbReference type="Proteomes" id="UP000663090">
    <property type="component" value="Chromosome"/>
</dbReference>
<dbReference type="SUPFAM" id="SSF69279">
    <property type="entry name" value="Phage tail proteins"/>
    <property type="match status" value="2"/>
</dbReference>
<evidence type="ECO:0000313" key="8">
    <source>
        <dbReference type="Proteomes" id="UP000663090"/>
    </source>
</evidence>
<dbReference type="RefSeq" id="WP_206713374.1">
    <property type="nucleotide sequence ID" value="NZ_CP071091.1"/>
</dbReference>
<dbReference type="NCBIfam" id="TIGR03361">
    <property type="entry name" value="VI_Rhs_Vgr"/>
    <property type="match status" value="1"/>
</dbReference>
<proteinExistence type="inferred from homology"/>
<name>A0ABX7N1Z1_9BACT</name>